<dbReference type="InterPro" id="IPR001279">
    <property type="entry name" value="Metallo-B-lactamas"/>
</dbReference>
<dbReference type="Proteomes" id="UP000186216">
    <property type="component" value="Unassembled WGS sequence"/>
</dbReference>
<dbReference type="InterPro" id="IPR036866">
    <property type="entry name" value="RibonucZ/Hydroxyglut_hydro"/>
</dbReference>
<accession>A0AA45W4J0</accession>
<sequence>MARLTAISGLGRKSAAIFLLEHSGRRLLFDLGAGLEAGERPDLSAAGRVDAVLLSHAHIDHCGSLDRLEELGNPPVFATAETLRQLPGGCPATVHHLPLHGVTPVLGLPLQTGQSGHAPGGIWLHMPTEAGGFLYTGDFSTEACALPFAPFPKAATVLADTSYGDRDEPLTDQVERIAEVARTGAVLPTPAAGRGPDMVEALQARGLTVHACAGIAAEMRGFRGKPVPVVGAHDARPDQVVVAVGAVAESGLPATLLERQEFRLIFSSHLPHSSPAHAAVSSGRARWMPWNVHPRRRDLLAMAEHCEARQVIPAFTDLAKAPLLCRALGSRLIRETPVEV</sequence>
<evidence type="ECO:0000313" key="2">
    <source>
        <dbReference type="EMBL" id="SIS84861.1"/>
    </source>
</evidence>
<feature type="domain" description="Metallo-beta-lactamase" evidence="1">
    <location>
        <begin position="14"/>
        <end position="194"/>
    </location>
</feature>
<dbReference type="SMART" id="SM00849">
    <property type="entry name" value="Lactamase_B"/>
    <property type="match status" value="1"/>
</dbReference>
<reference evidence="3 5" key="2">
    <citation type="submission" date="2021-01" db="EMBL/GenBank/DDBJ databases">
        <title>Biogeographic distribution of Paracoccus.</title>
        <authorList>
            <person name="Hollensteiner J."/>
            <person name="Leineberger J."/>
            <person name="Brinkhoff T."/>
            <person name="Daniel R."/>
        </authorList>
    </citation>
    <scope>NUCLEOTIDE SEQUENCE [LARGE SCALE GENOMIC DNA]</scope>
    <source>
        <strain evidence="3 5">DSM 18447</strain>
    </source>
</reference>
<dbReference type="EMBL" id="CP067140">
    <property type="protein sequence ID" value="WCR04093.1"/>
    <property type="molecule type" value="Genomic_DNA"/>
</dbReference>
<reference evidence="2 4" key="1">
    <citation type="submission" date="2017-01" db="EMBL/GenBank/DDBJ databases">
        <authorList>
            <person name="Varghese N."/>
            <person name="Submissions S."/>
        </authorList>
    </citation>
    <scope>NUCLEOTIDE SEQUENCE [LARGE SCALE GENOMIC DNA]</scope>
    <source>
        <strain evidence="2 4">DSM 18447</strain>
    </source>
</reference>
<evidence type="ECO:0000313" key="4">
    <source>
        <dbReference type="Proteomes" id="UP000186216"/>
    </source>
</evidence>
<gene>
    <name evidence="3" type="ORF">JHX88_04910</name>
    <name evidence="2" type="ORF">SAMN05421772_106160</name>
</gene>
<name>A0AA45W4J0_9RHOB</name>
<evidence type="ECO:0000313" key="3">
    <source>
        <dbReference type="EMBL" id="WCR04093.1"/>
    </source>
</evidence>
<dbReference type="PANTHER" id="PTHR11203:SF37">
    <property type="entry name" value="INTEGRATOR COMPLEX SUBUNIT 11"/>
    <property type="match status" value="1"/>
</dbReference>
<dbReference type="Pfam" id="PF00753">
    <property type="entry name" value="Lactamase_B"/>
    <property type="match status" value="1"/>
</dbReference>
<evidence type="ECO:0000259" key="1">
    <source>
        <dbReference type="SMART" id="SM00849"/>
    </source>
</evidence>
<dbReference type="Gene3D" id="3.60.15.10">
    <property type="entry name" value="Ribonuclease Z/Hydroxyacylglutathione hydrolase-like"/>
    <property type="match status" value="1"/>
</dbReference>
<dbReference type="EMBL" id="FTOU01000006">
    <property type="protein sequence ID" value="SIS84861.1"/>
    <property type="molecule type" value="Genomic_DNA"/>
</dbReference>
<proteinExistence type="predicted"/>
<dbReference type="SUPFAM" id="SSF56281">
    <property type="entry name" value="Metallo-hydrolase/oxidoreductase"/>
    <property type="match status" value="1"/>
</dbReference>
<organism evidence="2 4">
    <name type="scientific">Paracoccus saliphilus</name>
    <dbReference type="NCBI Taxonomy" id="405559"/>
    <lineage>
        <taxon>Bacteria</taxon>
        <taxon>Pseudomonadati</taxon>
        <taxon>Pseudomonadota</taxon>
        <taxon>Alphaproteobacteria</taxon>
        <taxon>Rhodobacterales</taxon>
        <taxon>Paracoccaceae</taxon>
        <taxon>Paracoccus</taxon>
    </lineage>
</organism>
<keyword evidence="5" id="KW-1185">Reference proteome</keyword>
<protein>
    <submittedName>
        <fullName evidence="3">MBL fold metallo-hydrolase</fullName>
    </submittedName>
    <submittedName>
        <fullName evidence="2">Metallo-beta-lactamase superfamily protein</fullName>
    </submittedName>
</protein>
<dbReference type="PANTHER" id="PTHR11203">
    <property type="entry name" value="CLEAVAGE AND POLYADENYLATION SPECIFICITY FACTOR FAMILY MEMBER"/>
    <property type="match status" value="1"/>
</dbReference>
<dbReference type="Proteomes" id="UP001215549">
    <property type="component" value="Chromosome"/>
</dbReference>
<dbReference type="AlphaFoldDB" id="A0AA45W4J0"/>
<evidence type="ECO:0000313" key="5">
    <source>
        <dbReference type="Proteomes" id="UP001215549"/>
    </source>
</evidence>
<dbReference type="InterPro" id="IPR050698">
    <property type="entry name" value="MBL"/>
</dbReference>
<dbReference type="RefSeq" id="WP_076525769.1">
    <property type="nucleotide sequence ID" value="NZ_CP067140.1"/>
</dbReference>
<dbReference type="GO" id="GO:0004521">
    <property type="term" value="F:RNA endonuclease activity"/>
    <property type="evidence" value="ECO:0007669"/>
    <property type="project" value="TreeGrafter"/>
</dbReference>